<proteinExistence type="predicted"/>
<dbReference type="EMBL" id="JAWJZI010000004">
    <property type="protein sequence ID" value="MDV5169890.1"/>
    <property type="molecule type" value="Genomic_DNA"/>
</dbReference>
<organism evidence="1 2">
    <name type="scientific">Photobacterium rosenbergii</name>
    <dbReference type="NCBI Taxonomy" id="294936"/>
    <lineage>
        <taxon>Bacteria</taxon>
        <taxon>Pseudomonadati</taxon>
        <taxon>Pseudomonadota</taxon>
        <taxon>Gammaproteobacteria</taxon>
        <taxon>Vibrionales</taxon>
        <taxon>Vibrionaceae</taxon>
        <taxon>Photobacterium</taxon>
    </lineage>
</organism>
<sequence length="134" mass="14798">MSLVKDLPPALKEMFHPSICHDADVDKCFSVGRGGIAGRIYGHLLSSGETIDSQDYGVKVTANRLSRQCIYIESAAALPLTACYQLYLQPVGMLEGFLRKDAISVNKKHPSHNSYIFVTDSWLSEQQIRAIALV</sequence>
<evidence type="ECO:0000313" key="2">
    <source>
        <dbReference type="Proteomes" id="UP001186452"/>
    </source>
</evidence>
<dbReference type="Proteomes" id="UP001186452">
    <property type="component" value="Unassembled WGS sequence"/>
</dbReference>
<gene>
    <name evidence="1" type="ORF">R2X38_12880</name>
</gene>
<keyword evidence="2" id="KW-1185">Reference proteome</keyword>
<protein>
    <submittedName>
        <fullName evidence="1">Uncharacterized protein</fullName>
    </submittedName>
</protein>
<reference evidence="1 2" key="1">
    <citation type="submission" date="2023-10" db="EMBL/GenBank/DDBJ databases">
        <title>Marine bacteria isolated from horseshoe crab.</title>
        <authorList>
            <person name="Cheng T.H."/>
        </authorList>
    </citation>
    <scope>NUCLEOTIDE SEQUENCE [LARGE SCALE GENOMIC DNA]</scope>
    <source>
        <strain evidence="1 2">HSC6</strain>
    </source>
</reference>
<name>A0ABU3ZID0_9GAMM</name>
<comment type="caution">
    <text evidence="1">The sequence shown here is derived from an EMBL/GenBank/DDBJ whole genome shotgun (WGS) entry which is preliminary data.</text>
</comment>
<accession>A0ABU3ZID0</accession>
<dbReference type="RefSeq" id="WP_317522645.1">
    <property type="nucleotide sequence ID" value="NZ_JAWJZI010000004.1"/>
</dbReference>
<evidence type="ECO:0000313" key="1">
    <source>
        <dbReference type="EMBL" id="MDV5169890.1"/>
    </source>
</evidence>